<dbReference type="SUPFAM" id="SSF64268">
    <property type="entry name" value="PX domain"/>
    <property type="match status" value="1"/>
</dbReference>
<feature type="domain" description="PX" evidence="1">
    <location>
        <begin position="5"/>
        <end position="116"/>
    </location>
</feature>
<evidence type="ECO:0000313" key="3">
    <source>
        <dbReference type="Proteomes" id="UP001516400"/>
    </source>
</evidence>
<dbReference type="Proteomes" id="UP001516400">
    <property type="component" value="Unassembled WGS sequence"/>
</dbReference>
<dbReference type="FunFam" id="3.30.1520.10:FF:000020">
    <property type="entry name" value="nischarin isoform X1"/>
    <property type="match status" value="1"/>
</dbReference>
<sequence length="136" mass="16102">MACFWLKSQETNVKIPTTQERDGVVFYKIQVFIGEISWNIPHRYNDFFELHSKLVSDHGVAKDILPSKKLIRSKCPEFIESRRQGLETYLQKVLKFLKLTMPRVFLEFLDFHIYDIFFLVQSLALKFYSEADVCLS</sequence>
<dbReference type="InterPro" id="IPR001683">
    <property type="entry name" value="PX_dom"/>
</dbReference>
<dbReference type="AlphaFoldDB" id="A0ABD2PFN9"/>
<dbReference type="PROSITE" id="PS50195">
    <property type="entry name" value="PX"/>
    <property type="match status" value="1"/>
</dbReference>
<dbReference type="Pfam" id="PF00787">
    <property type="entry name" value="PX"/>
    <property type="match status" value="1"/>
</dbReference>
<gene>
    <name evidence="2" type="ORF">HHI36_023066</name>
</gene>
<accession>A0ABD2PFN9</accession>
<dbReference type="PANTHER" id="PTHR22775:SF3">
    <property type="entry name" value="SORTING NEXIN-13"/>
    <property type="match status" value="1"/>
</dbReference>
<reference evidence="2 3" key="1">
    <citation type="journal article" date="2021" name="BMC Biol.">
        <title>Horizontally acquired antibacterial genes associated with adaptive radiation of ladybird beetles.</title>
        <authorList>
            <person name="Li H.S."/>
            <person name="Tang X.F."/>
            <person name="Huang Y.H."/>
            <person name="Xu Z.Y."/>
            <person name="Chen M.L."/>
            <person name="Du X.Y."/>
            <person name="Qiu B.Y."/>
            <person name="Chen P.T."/>
            <person name="Zhang W."/>
            <person name="Slipinski A."/>
            <person name="Escalona H.E."/>
            <person name="Waterhouse R.M."/>
            <person name="Zwick A."/>
            <person name="Pang H."/>
        </authorList>
    </citation>
    <scope>NUCLEOTIDE SEQUENCE [LARGE SCALE GENOMIC DNA]</scope>
    <source>
        <strain evidence="2">SYSU2018</strain>
    </source>
</reference>
<dbReference type="PANTHER" id="PTHR22775">
    <property type="entry name" value="SORTING NEXIN"/>
    <property type="match status" value="1"/>
</dbReference>
<dbReference type="EMBL" id="JABFTP020000186">
    <property type="protein sequence ID" value="KAL3289658.1"/>
    <property type="molecule type" value="Genomic_DNA"/>
</dbReference>
<dbReference type="SMART" id="SM00312">
    <property type="entry name" value="PX"/>
    <property type="match status" value="1"/>
</dbReference>
<organism evidence="2 3">
    <name type="scientific">Cryptolaemus montrouzieri</name>
    <dbReference type="NCBI Taxonomy" id="559131"/>
    <lineage>
        <taxon>Eukaryota</taxon>
        <taxon>Metazoa</taxon>
        <taxon>Ecdysozoa</taxon>
        <taxon>Arthropoda</taxon>
        <taxon>Hexapoda</taxon>
        <taxon>Insecta</taxon>
        <taxon>Pterygota</taxon>
        <taxon>Neoptera</taxon>
        <taxon>Endopterygota</taxon>
        <taxon>Coleoptera</taxon>
        <taxon>Polyphaga</taxon>
        <taxon>Cucujiformia</taxon>
        <taxon>Coccinelloidea</taxon>
        <taxon>Coccinellidae</taxon>
        <taxon>Scymninae</taxon>
        <taxon>Scymnini</taxon>
        <taxon>Cryptolaemus</taxon>
    </lineage>
</organism>
<dbReference type="InterPro" id="IPR036871">
    <property type="entry name" value="PX_dom_sf"/>
</dbReference>
<comment type="caution">
    <text evidence="2">The sequence shown here is derived from an EMBL/GenBank/DDBJ whole genome shotgun (WGS) entry which is preliminary data.</text>
</comment>
<protein>
    <recommendedName>
        <fullName evidence="1">PX domain-containing protein</fullName>
    </recommendedName>
</protein>
<dbReference type="Gene3D" id="3.30.1520.10">
    <property type="entry name" value="Phox-like domain"/>
    <property type="match status" value="1"/>
</dbReference>
<evidence type="ECO:0000313" key="2">
    <source>
        <dbReference type="EMBL" id="KAL3289658.1"/>
    </source>
</evidence>
<name>A0ABD2PFN9_9CUCU</name>
<evidence type="ECO:0000259" key="1">
    <source>
        <dbReference type="PROSITE" id="PS50195"/>
    </source>
</evidence>
<proteinExistence type="predicted"/>
<keyword evidence="3" id="KW-1185">Reference proteome</keyword>